<sequence>MGGVTSKKKPPDTKTTQPQVNPIVAKAAAQVRKAKDRHRKLPDVGRWDCDGQLPLFTPERPKR</sequence>
<name>A0A161XI27_9NOCA</name>
<keyword evidence="3" id="KW-1185">Reference proteome</keyword>
<evidence type="ECO:0000313" key="3">
    <source>
        <dbReference type="Proteomes" id="UP000076512"/>
    </source>
</evidence>
<gene>
    <name evidence="2" type="ORF">AWN90_31945</name>
</gene>
<accession>A0A161XI27</accession>
<proteinExistence type="predicted"/>
<feature type="region of interest" description="Disordered" evidence="1">
    <location>
        <begin position="1"/>
        <end position="20"/>
    </location>
</feature>
<evidence type="ECO:0000313" key="2">
    <source>
        <dbReference type="EMBL" id="KZM73278.1"/>
    </source>
</evidence>
<dbReference type="EMBL" id="LWGR01000007">
    <property type="protein sequence ID" value="KZM73278.1"/>
    <property type="molecule type" value="Genomic_DNA"/>
</dbReference>
<dbReference type="AlphaFoldDB" id="A0A161XI27"/>
<organism evidence="2 3">
    <name type="scientific">Nocardia terpenica</name>
    <dbReference type="NCBI Taxonomy" id="455432"/>
    <lineage>
        <taxon>Bacteria</taxon>
        <taxon>Bacillati</taxon>
        <taxon>Actinomycetota</taxon>
        <taxon>Actinomycetes</taxon>
        <taxon>Mycobacteriales</taxon>
        <taxon>Nocardiaceae</taxon>
        <taxon>Nocardia</taxon>
    </lineage>
</organism>
<comment type="caution">
    <text evidence="2">The sequence shown here is derived from an EMBL/GenBank/DDBJ whole genome shotgun (WGS) entry which is preliminary data.</text>
</comment>
<evidence type="ECO:0000256" key="1">
    <source>
        <dbReference type="SAM" id="MobiDB-lite"/>
    </source>
</evidence>
<reference evidence="2 3" key="1">
    <citation type="submission" date="2016-04" db="EMBL/GenBank/DDBJ databases">
        <authorList>
            <person name="Evans L.H."/>
            <person name="Alamgir A."/>
            <person name="Owens N."/>
            <person name="Weber N.D."/>
            <person name="Virtaneva K."/>
            <person name="Barbian K."/>
            <person name="Babar A."/>
            <person name="Rosenke K."/>
        </authorList>
    </citation>
    <scope>NUCLEOTIDE SEQUENCE [LARGE SCALE GENOMIC DNA]</scope>
    <source>
        <strain evidence="2 3">IFM 0406</strain>
    </source>
</reference>
<protein>
    <submittedName>
        <fullName evidence="2">Uncharacterized protein</fullName>
    </submittedName>
</protein>
<dbReference type="Proteomes" id="UP000076512">
    <property type="component" value="Unassembled WGS sequence"/>
</dbReference>
<dbReference type="STRING" id="455432.AWN90_31945"/>